<dbReference type="Gene3D" id="3.40.50.1010">
    <property type="entry name" value="5'-nuclease"/>
    <property type="match status" value="1"/>
</dbReference>
<dbReference type="InterPro" id="IPR012337">
    <property type="entry name" value="RNaseH-like_sf"/>
</dbReference>
<keyword evidence="5 12" id="KW-0227">DNA damage</keyword>
<feature type="domain" description="DNA-directed DNA polymerase family A palm" evidence="14">
    <location>
        <begin position="655"/>
        <end position="862"/>
    </location>
</feature>
<keyword evidence="7 12" id="KW-0239">DNA-directed DNA polymerase</keyword>
<comment type="catalytic activity">
    <reaction evidence="10 12">
        <text>DNA(n) + a 2'-deoxyribonucleoside 5'-triphosphate = DNA(n+1) + diphosphate</text>
        <dbReference type="Rhea" id="RHEA:22508"/>
        <dbReference type="Rhea" id="RHEA-COMP:17339"/>
        <dbReference type="Rhea" id="RHEA-COMP:17340"/>
        <dbReference type="ChEBI" id="CHEBI:33019"/>
        <dbReference type="ChEBI" id="CHEBI:61560"/>
        <dbReference type="ChEBI" id="CHEBI:173112"/>
        <dbReference type="EC" id="2.7.7.7"/>
    </reaction>
</comment>
<keyword evidence="4 12" id="KW-0235">DNA replication</keyword>
<dbReference type="InterPro" id="IPR002298">
    <property type="entry name" value="DNA_polymerase_A"/>
</dbReference>
<dbReference type="SUPFAM" id="SSF56672">
    <property type="entry name" value="DNA/RNA polymerases"/>
    <property type="match status" value="1"/>
</dbReference>
<dbReference type="InterPro" id="IPR054690">
    <property type="entry name" value="DNA_polI_exonuclease"/>
</dbReference>
<dbReference type="InterPro" id="IPR036397">
    <property type="entry name" value="RNaseH_sf"/>
</dbReference>
<keyword evidence="6 12" id="KW-0269">Exonuclease</keyword>
<comment type="caution">
    <text evidence="15">The sequence shown here is derived from an EMBL/GenBank/DDBJ whole genome shotgun (WGS) entry which is preliminary data.</text>
</comment>
<evidence type="ECO:0000256" key="9">
    <source>
        <dbReference type="ARBA" id="ARBA00023204"/>
    </source>
</evidence>
<dbReference type="InterPro" id="IPR036279">
    <property type="entry name" value="5-3_exonuclease_C_sf"/>
</dbReference>
<evidence type="ECO:0000256" key="11">
    <source>
        <dbReference type="NCBIfam" id="TIGR00593"/>
    </source>
</evidence>
<dbReference type="CDD" id="cd06140">
    <property type="entry name" value="DNA_polA_I_Bacillus_like_exo"/>
    <property type="match status" value="1"/>
</dbReference>
<evidence type="ECO:0000256" key="6">
    <source>
        <dbReference type="ARBA" id="ARBA00022839"/>
    </source>
</evidence>
<evidence type="ECO:0000259" key="13">
    <source>
        <dbReference type="SMART" id="SM00475"/>
    </source>
</evidence>
<dbReference type="SUPFAM" id="SSF47807">
    <property type="entry name" value="5' to 3' exonuclease, C-terminal subdomain"/>
    <property type="match status" value="1"/>
</dbReference>
<dbReference type="GeneID" id="303296806"/>
<name>A0ABW0FEA0_9MICO</name>
<evidence type="ECO:0000313" key="15">
    <source>
        <dbReference type="EMBL" id="MFC5296384.1"/>
    </source>
</evidence>
<dbReference type="SMART" id="SM00279">
    <property type="entry name" value="HhH2"/>
    <property type="match status" value="1"/>
</dbReference>
<keyword evidence="8 12" id="KW-0238">DNA-binding</keyword>
<dbReference type="CDD" id="cd09859">
    <property type="entry name" value="PIN_53EXO"/>
    <property type="match status" value="1"/>
</dbReference>
<evidence type="ECO:0000256" key="8">
    <source>
        <dbReference type="ARBA" id="ARBA00023125"/>
    </source>
</evidence>
<dbReference type="Pfam" id="PF01367">
    <property type="entry name" value="5_3_exonuc"/>
    <property type="match status" value="1"/>
</dbReference>
<dbReference type="InterPro" id="IPR018320">
    <property type="entry name" value="DNA_polymerase_1"/>
</dbReference>
<comment type="function">
    <text evidence="12">In addition to polymerase activity, this DNA polymerase exhibits 5'-3' exonuclease activity.</text>
</comment>
<dbReference type="SUPFAM" id="SSF53098">
    <property type="entry name" value="Ribonuclease H-like"/>
    <property type="match status" value="1"/>
</dbReference>
<evidence type="ECO:0000256" key="2">
    <source>
        <dbReference type="ARBA" id="ARBA00022679"/>
    </source>
</evidence>
<comment type="similarity">
    <text evidence="1 12">Belongs to the DNA polymerase type-A family.</text>
</comment>
<dbReference type="Pfam" id="PF00476">
    <property type="entry name" value="DNA_pol_A"/>
    <property type="match status" value="1"/>
</dbReference>
<dbReference type="CDD" id="cd08637">
    <property type="entry name" value="DNA_pol_A_pol_I_C"/>
    <property type="match status" value="1"/>
</dbReference>
<evidence type="ECO:0000256" key="5">
    <source>
        <dbReference type="ARBA" id="ARBA00022763"/>
    </source>
</evidence>
<dbReference type="InterPro" id="IPR043502">
    <property type="entry name" value="DNA/RNA_pol_sf"/>
</dbReference>
<dbReference type="NCBIfam" id="TIGR00593">
    <property type="entry name" value="pola"/>
    <property type="match status" value="1"/>
</dbReference>
<dbReference type="SMART" id="SM00475">
    <property type="entry name" value="53EXOc"/>
    <property type="match status" value="1"/>
</dbReference>
<keyword evidence="9 12" id="KW-0234">DNA repair</keyword>
<dbReference type="PRINTS" id="PR00868">
    <property type="entry name" value="DNAPOLI"/>
</dbReference>
<dbReference type="InterPro" id="IPR020045">
    <property type="entry name" value="DNA_polI_H3TH"/>
</dbReference>
<proteinExistence type="inferred from homology"/>
<keyword evidence="6 12" id="KW-0540">Nuclease</keyword>
<evidence type="ECO:0000256" key="12">
    <source>
        <dbReference type="RuleBase" id="RU004460"/>
    </source>
</evidence>
<dbReference type="PANTHER" id="PTHR10133">
    <property type="entry name" value="DNA POLYMERASE I"/>
    <property type="match status" value="1"/>
</dbReference>
<dbReference type="NCBIfam" id="NF004397">
    <property type="entry name" value="PRK05755.1"/>
    <property type="match status" value="1"/>
</dbReference>
<dbReference type="RefSeq" id="WP_343923276.1">
    <property type="nucleotide sequence ID" value="NZ_BAAAIR010000032.1"/>
</dbReference>
<accession>A0ABW0FEA0</accession>
<dbReference type="GO" id="GO:0003887">
    <property type="term" value="F:DNA-directed DNA polymerase activity"/>
    <property type="evidence" value="ECO:0007669"/>
    <property type="project" value="UniProtKB-EC"/>
</dbReference>
<dbReference type="Proteomes" id="UP001595937">
    <property type="component" value="Unassembled WGS sequence"/>
</dbReference>
<dbReference type="InterPro" id="IPR001098">
    <property type="entry name" value="DNA-dir_DNA_pol_A_palm_dom"/>
</dbReference>
<keyword evidence="2 12" id="KW-0808">Transferase</keyword>
<evidence type="ECO:0000259" key="14">
    <source>
        <dbReference type="SMART" id="SM00482"/>
    </source>
</evidence>
<keyword evidence="16" id="KW-1185">Reference proteome</keyword>
<dbReference type="InterPro" id="IPR002421">
    <property type="entry name" value="5-3_exonuclease"/>
</dbReference>
<dbReference type="SUPFAM" id="SSF88723">
    <property type="entry name" value="PIN domain-like"/>
    <property type="match status" value="1"/>
</dbReference>
<dbReference type="Gene3D" id="3.30.70.370">
    <property type="match status" value="1"/>
</dbReference>
<evidence type="ECO:0000313" key="16">
    <source>
        <dbReference type="Proteomes" id="UP001595937"/>
    </source>
</evidence>
<evidence type="ECO:0000256" key="4">
    <source>
        <dbReference type="ARBA" id="ARBA00022705"/>
    </source>
</evidence>
<feature type="domain" description="5'-3' exonuclease" evidence="13">
    <location>
        <begin position="9"/>
        <end position="269"/>
    </location>
</feature>
<dbReference type="Gene3D" id="1.20.1060.10">
    <property type="entry name" value="Taq DNA Polymerase, Chain T, domain 4"/>
    <property type="match status" value="1"/>
</dbReference>
<keyword evidence="12" id="KW-0378">Hydrolase</keyword>
<organism evidence="15 16">
    <name type="scientific">Brachybacterium tyrofermentans</name>
    <dbReference type="NCBI Taxonomy" id="47848"/>
    <lineage>
        <taxon>Bacteria</taxon>
        <taxon>Bacillati</taxon>
        <taxon>Actinomycetota</taxon>
        <taxon>Actinomycetes</taxon>
        <taxon>Micrococcales</taxon>
        <taxon>Dermabacteraceae</taxon>
        <taxon>Brachybacterium</taxon>
    </lineage>
</organism>
<evidence type="ECO:0000256" key="7">
    <source>
        <dbReference type="ARBA" id="ARBA00022932"/>
    </source>
</evidence>
<dbReference type="Pfam" id="PF02739">
    <property type="entry name" value="5_3_exonuc_N"/>
    <property type="match status" value="1"/>
</dbReference>
<keyword evidence="3 12" id="KW-0548">Nucleotidyltransferase</keyword>
<dbReference type="Gene3D" id="3.30.420.10">
    <property type="entry name" value="Ribonuclease H-like superfamily/Ribonuclease H"/>
    <property type="match status" value="1"/>
</dbReference>
<sequence>MSASDTGDQRILLIDGHAMAFRAFFALPADGFSDGRGQATNAVYGFTRMIINVVASEKPTHVAVAFDLPGGTFRDRIYDQYKGGRDETPPEFVGQIDLIMQVLDALGVRWLTVEDYEADDIIASLAHRTATEGGEALIVTSDRDAIQLVGESVTLLQPVKGVTEMRRMNPAAIEEKYGIPPERYSDLAALVGESADNLPGVPGVGPKTAAKWIVQYGDLPGIIAHAGEIKGKAGQSLRDHIADVERNRLMNAAVLDLELPADPEHYTLGRGDGTVLNALFDELAFGPTIRKDVPADFLAGGADVPQAPARELPPVQRPASAELPELLTSAFGEGAALASDGSWVLGQGDLRRLALATDDALAVLTLADLDDAAERALAAWLEDPEIPKSAHDTKNLAHQARGRGLRIAGWRTDLAIAEFLCRPDQRPTDLAGLTLRHLQEDLQVEAAAAQQELDLGADDGSDAEAEQLGRAADAVLRLERLLRSELEEHAALSLHDDLELPLSAVIGELEATGIAVSDDVLAGLDQEHATKQTEVAESAFSHLDGDRINLGSPKQLQEVLYERLGLPKGRRTKTGYSTNAETLVDLFEKTQHPFLADLLAHRDVTKMRQIIDTLRRFISPEGRIHTTFHQNIAATGRLSSNNPNLQNIPTRTEEGRRIRSAFGNSAGYHALLTADYSQIEMRIMAHLSEDAGLIEAFRSGEDLHRFVASRVFDVEPEEVDGAMRSKTKAISYGLAYGLSAFGLARQLHISQGEATALRDGYFERFGGVRDFLRESVEKARATGYTETILGRRRYLPDLTSDNRQRRENAERVALNSPIQGSAADIIKLAMLRVDELLREKELTSRVLLQVHDELVMDVAEGEEAQVREVVTEGMGSAFELSVPLEVGIGVGPNWLEAAH</sequence>
<reference evidence="16" key="1">
    <citation type="journal article" date="2019" name="Int. J. Syst. Evol. Microbiol.">
        <title>The Global Catalogue of Microorganisms (GCM) 10K type strain sequencing project: providing services to taxonomists for standard genome sequencing and annotation.</title>
        <authorList>
            <consortium name="The Broad Institute Genomics Platform"/>
            <consortium name="The Broad Institute Genome Sequencing Center for Infectious Disease"/>
            <person name="Wu L."/>
            <person name="Ma J."/>
        </authorList>
    </citation>
    <scope>NUCLEOTIDE SEQUENCE [LARGE SCALE GENOMIC DNA]</scope>
    <source>
        <strain evidence="16">CGMCC 1.16455</strain>
    </source>
</reference>
<dbReference type="EC" id="2.7.7.7" evidence="11 12"/>
<dbReference type="InterPro" id="IPR008918">
    <property type="entry name" value="HhH2"/>
</dbReference>
<evidence type="ECO:0000256" key="1">
    <source>
        <dbReference type="ARBA" id="ARBA00007705"/>
    </source>
</evidence>
<dbReference type="Pfam" id="PF22619">
    <property type="entry name" value="DNA_polI_exo1"/>
    <property type="match status" value="1"/>
</dbReference>
<dbReference type="SMART" id="SM00482">
    <property type="entry name" value="POLAc"/>
    <property type="match status" value="1"/>
</dbReference>
<evidence type="ECO:0000256" key="10">
    <source>
        <dbReference type="ARBA" id="ARBA00049244"/>
    </source>
</evidence>
<dbReference type="PANTHER" id="PTHR10133:SF27">
    <property type="entry name" value="DNA POLYMERASE NU"/>
    <property type="match status" value="1"/>
</dbReference>
<dbReference type="InterPro" id="IPR020046">
    <property type="entry name" value="5-3_exonucl_a-hlix_arch_N"/>
</dbReference>
<dbReference type="Gene3D" id="1.10.150.20">
    <property type="entry name" value="5' to 3' exonuclease, C-terminal subdomain"/>
    <property type="match status" value="2"/>
</dbReference>
<protein>
    <recommendedName>
        <fullName evidence="11 12">DNA polymerase I</fullName>
        <ecNumber evidence="11 12">2.7.7.7</ecNumber>
    </recommendedName>
</protein>
<gene>
    <name evidence="12 15" type="primary">polA</name>
    <name evidence="15" type="ORF">ACFPK8_02585</name>
</gene>
<evidence type="ECO:0000256" key="3">
    <source>
        <dbReference type="ARBA" id="ARBA00022695"/>
    </source>
</evidence>
<dbReference type="CDD" id="cd09898">
    <property type="entry name" value="H3TH_53EXO"/>
    <property type="match status" value="1"/>
</dbReference>
<dbReference type="InterPro" id="IPR029060">
    <property type="entry name" value="PIN-like_dom_sf"/>
</dbReference>
<dbReference type="EMBL" id="JBHSLN010000011">
    <property type="protein sequence ID" value="MFC5296384.1"/>
    <property type="molecule type" value="Genomic_DNA"/>
</dbReference>